<dbReference type="Pfam" id="PF09073">
    <property type="entry name" value="BUD22"/>
    <property type="match status" value="1"/>
</dbReference>
<dbReference type="GO" id="GO:0030686">
    <property type="term" value="C:90S preribosome"/>
    <property type="evidence" value="ECO:0007669"/>
    <property type="project" value="TreeGrafter"/>
</dbReference>
<dbReference type="AlphaFoldDB" id="A3LXS5"/>
<accession>A3LXS5</accession>
<dbReference type="OMA" id="RFPHTKK"/>
<dbReference type="KEGG" id="pic:PICST_36730"/>
<proteinExistence type="predicted"/>
<feature type="compositionally biased region" description="Acidic residues" evidence="2">
    <location>
        <begin position="223"/>
        <end position="248"/>
    </location>
</feature>
<evidence type="ECO:0000313" key="4">
    <source>
        <dbReference type="EMBL" id="ABN67849.2"/>
    </source>
</evidence>
<feature type="compositionally biased region" description="Acidic residues" evidence="2">
    <location>
        <begin position="263"/>
        <end position="272"/>
    </location>
</feature>
<sequence>MWRLDLLEVKFHNCPARFPHTKKLLNARNNEKLLKRLPTSVKDADNEILALKKEYFDKKYYGSYKKLEKEINKVVKTEISKLKQDKTKNQSTINFLESGENVKLLITSKLVKSLTTSILINKDLKLNPPNYISEDVREIILDKSNIANPSKFFIQFCQNDKNLNNYFSNLWNNKSIKSIISEIEWSFKIVRGNLTTQEKDARRKATGREISDDEKEASIGDSEVSEDDDDEDHHEQEEEDMEELDTEGVYEKFAIYDKLVGDSDNEDEEQAPDLDPSINYNEVTDEEPSDESEEDEELDSDSSSDDGFFEQDESSKKSTKKEKKDYNLPQLASGYFSGGSDDEGEDVDNDKVVKDITTQRKNRRGQRARQKIWAQKYGREAKHVKSEIEKAASDRERRRLEYEERCRKREEKNNLAPTGSNTAPLGDRKVRNGVSPAPGPPSDTTKMHPSWEAKKLAEEKLKNVKFQGKKITFD</sequence>
<dbReference type="EMBL" id="CP000500">
    <property type="protein sequence ID" value="ABN67849.2"/>
    <property type="molecule type" value="Genomic_DNA"/>
</dbReference>
<dbReference type="Proteomes" id="UP000002258">
    <property type="component" value="Chromosome 6"/>
</dbReference>
<feature type="compositionally biased region" description="Basic and acidic residues" evidence="2">
    <location>
        <begin position="198"/>
        <end position="210"/>
    </location>
</feature>
<dbReference type="STRING" id="322104.A3LXS5"/>
<dbReference type="GO" id="GO:0030490">
    <property type="term" value="P:maturation of SSU-rRNA"/>
    <property type="evidence" value="ECO:0007669"/>
    <property type="project" value="TreeGrafter"/>
</dbReference>
<feature type="compositionally biased region" description="Basic residues" evidence="2">
    <location>
        <begin position="360"/>
        <end position="370"/>
    </location>
</feature>
<dbReference type="FunCoup" id="A3LXS5">
    <property type="interactions" value="248"/>
</dbReference>
<organism evidence="4 5">
    <name type="scientific">Scheffersomyces stipitis (strain ATCC 58785 / CBS 6054 / NBRC 10063 / NRRL Y-11545)</name>
    <name type="common">Yeast</name>
    <name type="synonym">Pichia stipitis</name>
    <dbReference type="NCBI Taxonomy" id="322104"/>
    <lineage>
        <taxon>Eukaryota</taxon>
        <taxon>Fungi</taxon>
        <taxon>Dikarya</taxon>
        <taxon>Ascomycota</taxon>
        <taxon>Saccharomycotina</taxon>
        <taxon>Pichiomycetes</taxon>
        <taxon>Debaryomycetaceae</taxon>
        <taxon>Scheffersomyces</taxon>
    </lineage>
</organism>
<dbReference type="InterPro" id="IPR015158">
    <property type="entry name" value="Bud22_dom"/>
</dbReference>
<dbReference type="PANTHER" id="PTHR23325">
    <property type="entry name" value="SERUM RESPONSE FACTOR-BINDING"/>
    <property type="match status" value="1"/>
</dbReference>
<keyword evidence="5" id="KW-1185">Reference proteome</keyword>
<dbReference type="OrthoDB" id="3364872at2759"/>
<evidence type="ECO:0000259" key="3">
    <source>
        <dbReference type="Pfam" id="PF09073"/>
    </source>
</evidence>
<name>A3LXS5_PICST</name>
<feature type="region of interest" description="Disordered" evidence="2">
    <location>
        <begin position="198"/>
        <end position="248"/>
    </location>
</feature>
<evidence type="ECO:0000313" key="5">
    <source>
        <dbReference type="Proteomes" id="UP000002258"/>
    </source>
</evidence>
<dbReference type="InterPro" id="IPR037393">
    <property type="entry name" value="Bud22/SRFB1"/>
</dbReference>
<dbReference type="PANTHER" id="PTHR23325:SF1">
    <property type="entry name" value="SERUM RESPONSE FACTOR-BINDING PROTEIN 1"/>
    <property type="match status" value="1"/>
</dbReference>
<dbReference type="eggNOG" id="ENOG502S6Z4">
    <property type="taxonomic scope" value="Eukaryota"/>
</dbReference>
<gene>
    <name evidence="4" type="primary">BUD22</name>
    <name evidence="4" type="ORF">PICST_36730</name>
</gene>
<feature type="compositionally biased region" description="Basic and acidic residues" evidence="2">
    <location>
        <begin position="349"/>
        <end position="358"/>
    </location>
</feature>
<dbReference type="GeneID" id="4839916"/>
<dbReference type="InParanoid" id="A3LXS5"/>
<dbReference type="RefSeq" id="XP_001385878.2">
    <property type="nucleotide sequence ID" value="XM_001385841.1"/>
</dbReference>
<feature type="domain" description="Bud22" evidence="3">
    <location>
        <begin position="61"/>
        <end position="474"/>
    </location>
</feature>
<feature type="region of interest" description="Disordered" evidence="2">
    <location>
        <begin position="260"/>
        <end position="448"/>
    </location>
</feature>
<feature type="compositionally biased region" description="Basic and acidic residues" evidence="2">
    <location>
        <begin position="377"/>
        <end position="413"/>
    </location>
</feature>
<evidence type="ECO:0000256" key="2">
    <source>
        <dbReference type="SAM" id="MobiDB-lite"/>
    </source>
</evidence>
<reference evidence="4 5" key="1">
    <citation type="journal article" date="2007" name="Nat. Biotechnol.">
        <title>Genome sequence of the lignocellulose-bioconverting and xylose-fermenting yeast Pichia stipitis.</title>
        <authorList>
            <person name="Jeffries T.W."/>
            <person name="Grigoriev I.V."/>
            <person name="Grimwood J."/>
            <person name="Laplaza J.M."/>
            <person name="Aerts A."/>
            <person name="Salamov A."/>
            <person name="Schmutz J."/>
            <person name="Lindquist E."/>
            <person name="Dehal P."/>
            <person name="Shapiro H."/>
            <person name="Jin Y.S."/>
            <person name="Passoth V."/>
            <person name="Richardson P.M."/>
        </authorList>
    </citation>
    <scope>NUCLEOTIDE SEQUENCE [LARGE SCALE GENOMIC DNA]</scope>
    <source>
        <strain evidence="5">ATCC 58785 / CBS 6054 / NBRC 10063 / NRRL Y-11545</strain>
    </source>
</reference>
<dbReference type="GO" id="GO:0005634">
    <property type="term" value="C:nucleus"/>
    <property type="evidence" value="ECO:0007669"/>
    <property type="project" value="TreeGrafter"/>
</dbReference>
<dbReference type="HOGENOM" id="CLU_024653_0_0_1"/>
<protein>
    <submittedName>
        <fullName evidence="4">Protein involved in bud site selection</fullName>
    </submittedName>
</protein>
<feature type="compositionally biased region" description="Acidic residues" evidence="2">
    <location>
        <begin position="283"/>
        <end position="312"/>
    </location>
</feature>
<keyword evidence="1" id="KW-0175">Coiled coil</keyword>
<evidence type="ECO:0000256" key="1">
    <source>
        <dbReference type="ARBA" id="ARBA00023054"/>
    </source>
</evidence>